<reference evidence="3 4" key="2">
    <citation type="submission" date="2024-05" db="EMBL/GenBank/DDBJ databases">
        <authorList>
            <person name="Chen Y."/>
            <person name="Shah S."/>
            <person name="Dougan E. K."/>
            <person name="Thang M."/>
            <person name="Chan C."/>
        </authorList>
    </citation>
    <scope>NUCLEOTIDE SEQUENCE [LARGE SCALE GENOMIC DNA]</scope>
</reference>
<proteinExistence type="predicted"/>
<dbReference type="Gene3D" id="2.60.120.620">
    <property type="entry name" value="q2cbj1_9rhob like domain"/>
    <property type="match status" value="1"/>
</dbReference>
<dbReference type="EMBL" id="CAMXCT020001370">
    <property type="protein sequence ID" value="CAL1142834.1"/>
    <property type="molecule type" value="Genomic_DNA"/>
</dbReference>
<organism evidence="2">
    <name type="scientific">Cladocopium goreaui</name>
    <dbReference type="NCBI Taxonomy" id="2562237"/>
    <lineage>
        <taxon>Eukaryota</taxon>
        <taxon>Sar</taxon>
        <taxon>Alveolata</taxon>
        <taxon>Dinophyceae</taxon>
        <taxon>Suessiales</taxon>
        <taxon>Symbiodiniaceae</taxon>
        <taxon>Cladocopium</taxon>
    </lineage>
</organism>
<reference evidence="2" key="1">
    <citation type="submission" date="2022-10" db="EMBL/GenBank/DDBJ databases">
        <authorList>
            <person name="Chen Y."/>
            <person name="Dougan E. K."/>
            <person name="Chan C."/>
            <person name="Rhodes N."/>
            <person name="Thang M."/>
        </authorList>
    </citation>
    <scope>NUCLEOTIDE SEQUENCE</scope>
</reference>
<feature type="region of interest" description="Disordered" evidence="1">
    <location>
        <begin position="327"/>
        <end position="381"/>
    </location>
</feature>
<evidence type="ECO:0008006" key="5">
    <source>
        <dbReference type="Google" id="ProtNLM"/>
    </source>
</evidence>
<keyword evidence="4" id="KW-1185">Reference proteome</keyword>
<evidence type="ECO:0000313" key="2">
    <source>
        <dbReference type="EMBL" id="CAI3989459.1"/>
    </source>
</evidence>
<feature type="region of interest" description="Disordered" evidence="1">
    <location>
        <begin position="1"/>
        <end position="35"/>
    </location>
</feature>
<dbReference type="Proteomes" id="UP001152797">
    <property type="component" value="Unassembled WGS sequence"/>
</dbReference>
<feature type="compositionally biased region" description="Basic and acidic residues" evidence="1">
    <location>
        <begin position="357"/>
        <end position="381"/>
    </location>
</feature>
<dbReference type="OrthoDB" id="411278at2759"/>
<protein>
    <recommendedName>
        <fullName evidence="5">Phytanoyl-CoA dioxygenase family protein</fullName>
    </recommendedName>
</protein>
<sequence>MPRMPRETTGSEEAASRSPRCSGRERSADEEPPESTLKIEEFTVSWQRPGVPCWENEAFKIFQRAGFVIVNDVLTDDQSEKVLKTCEDVARQIIEIDPRGNRAKGRYSIGTAFSSGSSLHLPEFSEHLLGAGVILEPLLCKIFHKDGKADFQCYSGGGDFVVPGVEEYQPLHGDIEMKFHDEKMPPPFVSVNFCVQPLTTWNGPIRMVPGKTRLDWDGRTEPIEWRHSRLCPVPVGAALLRDVRILHGGTPNLSNKIRFLPSVEFVSEAFQIQYPEWWPPVRCITQRTYDALDKTVQRRCKGLVADDGADVENVKIDFEFEQRGKEPGSLAVSLPTSEPELPAPELLATEQDDGPTEDSRTVEEIEEKGSEASPEGRTEFF</sequence>
<dbReference type="EMBL" id="CAMXCT010001370">
    <property type="protein sequence ID" value="CAI3989459.1"/>
    <property type="molecule type" value="Genomic_DNA"/>
</dbReference>
<accession>A0A9P1CD20</accession>
<dbReference type="AlphaFoldDB" id="A0A9P1CD20"/>
<dbReference type="SUPFAM" id="SSF51197">
    <property type="entry name" value="Clavaminate synthase-like"/>
    <property type="match status" value="1"/>
</dbReference>
<evidence type="ECO:0000313" key="4">
    <source>
        <dbReference type="Proteomes" id="UP001152797"/>
    </source>
</evidence>
<comment type="caution">
    <text evidence="2">The sequence shown here is derived from an EMBL/GenBank/DDBJ whole genome shotgun (WGS) entry which is preliminary data.</text>
</comment>
<dbReference type="Pfam" id="PF05721">
    <property type="entry name" value="PhyH"/>
    <property type="match status" value="1"/>
</dbReference>
<gene>
    <name evidence="2" type="ORF">C1SCF055_LOCUS16533</name>
</gene>
<dbReference type="InterPro" id="IPR008775">
    <property type="entry name" value="Phytyl_CoA_dOase-like"/>
</dbReference>
<dbReference type="EMBL" id="CAMXCT030001370">
    <property type="protein sequence ID" value="CAL4776771.1"/>
    <property type="molecule type" value="Genomic_DNA"/>
</dbReference>
<evidence type="ECO:0000313" key="3">
    <source>
        <dbReference type="EMBL" id="CAL4776771.1"/>
    </source>
</evidence>
<name>A0A9P1CD20_9DINO</name>
<evidence type="ECO:0000256" key="1">
    <source>
        <dbReference type="SAM" id="MobiDB-lite"/>
    </source>
</evidence>